<keyword evidence="1" id="KW-0732">Signal</keyword>
<dbReference type="EMBL" id="CP009571">
    <property type="protein sequence ID" value="AIT07215.1"/>
    <property type="molecule type" value="Genomic_DNA"/>
</dbReference>
<evidence type="ECO:0000313" key="2">
    <source>
        <dbReference type="EMBL" id="AIT07215.1"/>
    </source>
</evidence>
<evidence type="ECO:0000313" key="3">
    <source>
        <dbReference type="Proteomes" id="UP000033200"/>
    </source>
</evidence>
<protein>
    <recommendedName>
        <fullName evidence="4">17 kDa surface antigen</fullName>
    </recommendedName>
</protein>
<dbReference type="AlphaFoldDB" id="A0A097EI13"/>
<evidence type="ECO:0008006" key="4">
    <source>
        <dbReference type="Google" id="ProtNLM"/>
    </source>
</evidence>
<sequence length="102" mass="10442">MRTLLFALGAVSLALPASIALPVSKAEARHHYRNSHERGYRHVKRCRHSSGTTGLVAGGVGGALLGNSVLGHGALGTVGGAVGGAFAGRAIDRTITAKDRCR</sequence>
<name>A0A097EI13_9SPHN</name>
<dbReference type="HOGENOM" id="CLU_115318_1_1_5"/>
<dbReference type="Proteomes" id="UP000033200">
    <property type="component" value="Chromosome"/>
</dbReference>
<dbReference type="RefSeq" id="WP_038664126.1">
    <property type="nucleotide sequence ID" value="NZ_CP009571.1"/>
</dbReference>
<gene>
    <name evidence="2" type="ORF">MC45_13515</name>
</gene>
<reference evidence="2 3" key="1">
    <citation type="submission" date="2014-09" db="EMBL/GenBank/DDBJ databases">
        <title>Using Illumina technology Improving SMRT sequencing Genome Assembly by RASTools.</title>
        <authorList>
            <person name="Zhou Y."/>
            <person name="Ma T."/>
            <person name="Liu T."/>
        </authorList>
    </citation>
    <scope>NUCLEOTIDE SEQUENCE [LARGE SCALE GENOMIC DNA]</scope>
    <source>
        <strain evidence="2 3">ATCC 55669</strain>
    </source>
</reference>
<organism evidence="2 3">
    <name type="scientific">Sphingomonas taxi</name>
    <dbReference type="NCBI Taxonomy" id="1549858"/>
    <lineage>
        <taxon>Bacteria</taxon>
        <taxon>Pseudomonadati</taxon>
        <taxon>Pseudomonadota</taxon>
        <taxon>Alphaproteobacteria</taxon>
        <taxon>Sphingomonadales</taxon>
        <taxon>Sphingomonadaceae</taxon>
        <taxon>Sphingomonas</taxon>
    </lineage>
</organism>
<proteinExistence type="predicted"/>
<dbReference type="KEGG" id="stax:MC45_13515"/>
<feature type="chain" id="PRO_5001929983" description="17 kDa surface antigen" evidence="1">
    <location>
        <begin position="20"/>
        <end position="102"/>
    </location>
</feature>
<keyword evidence="3" id="KW-1185">Reference proteome</keyword>
<dbReference type="STRING" id="1549858.MC45_13515"/>
<accession>A0A097EI13</accession>
<feature type="signal peptide" evidence="1">
    <location>
        <begin position="1"/>
        <end position="19"/>
    </location>
</feature>
<dbReference type="eggNOG" id="ENOG5031CZQ">
    <property type="taxonomic scope" value="Bacteria"/>
</dbReference>
<evidence type="ECO:0000256" key="1">
    <source>
        <dbReference type="SAM" id="SignalP"/>
    </source>
</evidence>